<keyword evidence="3" id="KW-0560">Oxidoreductase</keyword>
<protein>
    <recommendedName>
        <fullName evidence="4">Amine oxidase domain-containing protein</fullName>
    </recommendedName>
</protein>
<dbReference type="PANTHER" id="PTHR43563:SF1">
    <property type="entry name" value="AMINE OXIDASE [FLAVIN-CONTAINING] B"/>
    <property type="match status" value="1"/>
</dbReference>
<name>A0ABQ0RQC3_GLUNI</name>
<dbReference type="EMBL" id="BJNE01000026">
    <property type="protein sequence ID" value="GEC14009.1"/>
    <property type="molecule type" value="Genomic_DNA"/>
</dbReference>
<comment type="caution">
    <text evidence="5">The sequence shown here is derived from an EMBL/GenBank/DDBJ whole genome shotgun (WGS) entry which is preliminary data.</text>
</comment>
<sequence length="440" mass="47789">MTYETIVVGGGFSGLKAARDLARAGQHVLLLEGSERLGGRAYSRESKTAPGLQVEMGGAYLHREHHPRLAAELDHYGITTQSASEFTSFRHQLGPTALDRAFPVPASEAVALEHAIYVMLRDAHRIDVSKGLENQALGDLDIPFSEYVDDLGLGPVSRQFLLSWGWNMLGQPAPDASALWALQFVAAHHYSLLGVVLSLDEVFENGSSGLVEAMRRDIPEVRLGAVVTGIDQSDDLVRVTVQGGEDFESRFVIVASPMNTWRRISFTPELPEKRRSVIEAGHGGKALKMIIHVRGAAAGVECVGDGVFPTLYDYCAVTDNERLLVAFTDSGSFDPTDSQAIKAAVHHYLPEVEVVGVDYHDWLADPLFEGPWVSPRIGQFSRVHKELGEPAGRIHFVGSDVSLAFPGYIEGALETSDRAVEAVLRSSATESKTFTNAVAD</sequence>
<evidence type="ECO:0000256" key="3">
    <source>
        <dbReference type="ARBA" id="ARBA00023002"/>
    </source>
</evidence>
<keyword evidence="6" id="KW-1185">Reference proteome</keyword>
<dbReference type="InterPro" id="IPR050703">
    <property type="entry name" value="Flavin_MAO"/>
</dbReference>
<dbReference type="PRINTS" id="PR00757">
    <property type="entry name" value="AMINEOXDASEF"/>
</dbReference>
<dbReference type="Gene3D" id="3.90.660.10">
    <property type="match status" value="2"/>
</dbReference>
<proteinExistence type="inferred from homology"/>
<evidence type="ECO:0000313" key="5">
    <source>
        <dbReference type="EMBL" id="GEC14009.1"/>
    </source>
</evidence>
<dbReference type="InterPro" id="IPR036188">
    <property type="entry name" value="FAD/NAD-bd_sf"/>
</dbReference>
<organism evidence="5 6">
    <name type="scientific">Glutamicibacter nicotianae</name>
    <name type="common">Arthrobacter nicotianae</name>
    <dbReference type="NCBI Taxonomy" id="37929"/>
    <lineage>
        <taxon>Bacteria</taxon>
        <taxon>Bacillati</taxon>
        <taxon>Actinomycetota</taxon>
        <taxon>Actinomycetes</taxon>
        <taxon>Micrococcales</taxon>
        <taxon>Micrococcaceae</taxon>
        <taxon>Glutamicibacter</taxon>
    </lineage>
</organism>
<dbReference type="InterPro" id="IPR002937">
    <property type="entry name" value="Amino_oxidase"/>
</dbReference>
<dbReference type="Pfam" id="PF01593">
    <property type="entry name" value="Amino_oxidase"/>
    <property type="match status" value="1"/>
</dbReference>
<accession>A0ABQ0RQC3</accession>
<evidence type="ECO:0000256" key="2">
    <source>
        <dbReference type="ARBA" id="ARBA00005995"/>
    </source>
</evidence>
<dbReference type="InterPro" id="IPR001613">
    <property type="entry name" value="Flavin_amine_oxidase"/>
</dbReference>
<dbReference type="Gene3D" id="3.50.50.60">
    <property type="entry name" value="FAD/NAD(P)-binding domain"/>
    <property type="match status" value="2"/>
</dbReference>
<dbReference type="RefSeq" id="WP_141359225.1">
    <property type="nucleotide sequence ID" value="NZ_BAAAWM010000001.1"/>
</dbReference>
<feature type="domain" description="Amine oxidase" evidence="4">
    <location>
        <begin position="12"/>
        <end position="424"/>
    </location>
</feature>
<evidence type="ECO:0000259" key="4">
    <source>
        <dbReference type="Pfam" id="PF01593"/>
    </source>
</evidence>
<dbReference type="Proteomes" id="UP000316242">
    <property type="component" value="Unassembled WGS sequence"/>
</dbReference>
<reference evidence="5 6" key="1">
    <citation type="submission" date="2019-06" db="EMBL/GenBank/DDBJ databases">
        <title>Whole genome shotgun sequence of Glutamicibacter nicotianae NBRC 14234.</title>
        <authorList>
            <person name="Hosoyama A."/>
            <person name="Uohara A."/>
            <person name="Ohji S."/>
            <person name="Ichikawa N."/>
        </authorList>
    </citation>
    <scope>NUCLEOTIDE SEQUENCE [LARGE SCALE GENOMIC DNA]</scope>
    <source>
        <strain evidence="5 6">NBRC 14234</strain>
    </source>
</reference>
<gene>
    <name evidence="5" type="ORF">ANI01nite_32120</name>
</gene>
<comment type="similarity">
    <text evidence="2">Belongs to the flavin monoamine oxidase family.</text>
</comment>
<evidence type="ECO:0000313" key="6">
    <source>
        <dbReference type="Proteomes" id="UP000316242"/>
    </source>
</evidence>
<comment type="cofactor">
    <cofactor evidence="1">
        <name>FAD</name>
        <dbReference type="ChEBI" id="CHEBI:57692"/>
    </cofactor>
</comment>
<dbReference type="PANTHER" id="PTHR43563">
    <property type="entry name" value="AMINE OXIDASE"/>
    <property type="match status" value="1"/>
</dbReference>
<evidence type="ECO:0000256" key="1">
    <source>
        <dbReference type="ARBA" id="ARBA00001974"/>
    </source>
</evidence>
<dbReference type="SUPFAM" id="SSF51905">
    <property type="entry name" value="FAD/NAD(P)-binding domain"/>
    <property type="match status" value="1"/>
</dbReference>